<evidence type="ECO:0000256" key="7">
    <source>
        <dbReference type="SAM" id="Phobius"/>
    </source>
</evidence>
<evidence type="ECO:0000256" key="3">
    <source>
        <dbReference type="ARBA" id="ARBA00022475"/>
    </source>
</evidence>
<dbReference type="Pfam" id="PF02706">
    <property type="entry name" value="Wzz"/>
    <property type="match status" value="1"/>
</dbReference>
<keyword evidence="3" id="KW-1003">Cell membrane</keyword>
<dbReference type="InterPro" id="IPR003856">
    <property type="entry name" value="LPS_length_determ_N"/>
</dbReference>
<evidence type="ECO:0000313" key="9">
    <source>
        <dbReference type="EMBL" id="EEX20796.1"/>
    </source>
</evidence>
<dbReference type="AlphaFoldDB" id="C9LAS2"/>
<dbReference type="eggNOG" id="COG3944">
    <property type="taxonomic scope" value="Bacteria"/>
</dbReference>
<dbReference type="HOGENOM" id="CLU_082668_0_0_9"/>
<dbReference type="KEGG" id="bhan:CGC63_00420"/>
<protein>
    <submittedName>
        <fullName evidence="9">Chain length determinant protein</fullName>
    </submittedName>
</protein>
<comment type="subcellular location">
    <subcellularLocation>
        <location evidence="1">Cell membrane</location>
        <topology evidence="1">Multi-pass membrane protein</topology>
    </subcellularLocation>
</comment>
<keyword evidence="10" id="KW-1185">Reference proteome</keyword>
<evidence type="ECO:0000313" key="10">
    <source>
        <dbReference type="Proteomes" id="UP000003755"/>
    </source>
</evidence>
<dbReference type="GO" id="GO:0005886">
    <property type="term" value="C:plasma membrane"/>
    <property type="evidence" value="ECO:0007669"/>
    <property type="project" value="UniProtKB-SubCell"/>
</dbReference>
<dbReference type="STRING" id="537007.BLAHAN_06525"/>
<feature type="domain" description="Polysaccharide chain length determinant N-terminal" evidence="8">
    <location>
        <begin position="11"/>
        <end position="98"/>
    </location>
</feature>
<dbReference type="InterPro" id="IPR050445">
    <property type="entry name" value="Bact_polysacc_biosynth/exp"/>
</dbReference>
<proteinExistence type="inferred from homology"/>
<dbReference type="GO" id="GO:0004713">
    <property type="term" value="F:protein tyrosine kinase activity"/>
    <property type="evidence" value="ECO:0007669"/>
    <property type="project" value="TreeGrafter"/>
</dbReference>
<evidence type="ECO:0000256" key="4">
    <source>
        <dbReference type="ARBA" id="ARBA00022692"/>
    </source>
</evidence>
<dbReference type="Proteomes" id="UP000003755">
    <property type="component" value="Unassembled WGS sequence"/>
</dbReference>
<comment type="caution">
    <text evidence="9">The sequence shown here is derived from an EMBL/GenBank/DDBJ whole genome shotgun (WGS) entry which is preliminary data.</text>
</comment>
<accession>C9LAS2</accession>
<keyword evidence="6 7" id="KW-0472">Membrane</keyword>
<keyword evidence="5 7" id="KW-1133">Transmembrane helix</keyword>
<evidence type="ECO:0000256" key="6">
    <source>
        <dbReference type="ARBA" id="ARBA00023136"/>
    </source>
</evidence>
<evidence type="ECO:0000259" key="8">
    <source>
        <dbReference type="Pfam" id="PF02706"/>
    </source>
</evidence>
<dbReference type="PANTHER" id="PTHR32309">
    <property type="entry name" value="TYROSINE-PROTEIN KINASE"/>
    <property type="match status" value="1"/>
</dbReference>
<evidence type="ECO:0000256" key="5">
    <source>
        <dbReference type="ARBA" id="ARBA00022989"/>
    </source>
</evidence>
<reference evidence="9" key="1">
    <citation type="submission" date="2009-09" db="EMBL/GenBank/DDBJ databases">
        <authorList>
            <person name="Weinstock G."/>
            <person name="Sodergren E."/>
            <person name="Clifton S."/>
            <person name="Fulton L."/>
            <person name="Fulton B."/>
            <person name="Courtney L."/>
            <person name="Fronick C."/>
            <person name="Harrison M."/>
            <person name="Strong C."/>
            <person name="Farmer C."/>
            <person name="Delahaunty K."/>
            <person name="Markovic C."/>
            <person name="Hall O."/>
            <person name="Minx P."/>
            <person name="Tomlinson C."/>
            <person name="Mitreva M."/>
            <person name="Nelson J."/>
            <person name="Hou S."/>
            <person name="Wollam A."/>
            <person name="Pepin K.H."/>
            <person name="Johnson M."/>
            <person name="Bhonagiri V."/>
            <person name="Nash W.E."/>
            <person name="Warren W."/>
            <person name="Chinwalla A."/>
            <person name="Mardis E.R."/>
            <person name="Wilson R.K."/>
        </authorList>
    </citation>
    <scope>NUCLEOTIDE SEQUENCE [LARGE SCALE GENOMIC DNA]</scope>
    <source>
        <strain evidence="9">DSM 20583</strain>
    </source>
</reference>
<evidence type="ECO:0000256" key="1">
    <source>
        <dbReference type="ARBA" id="ARBA00004651"/>
    </source>
</evidence>
<feature type="transmembrane region" description="Helical" evidence="7">
    <location>
        <begin position="179"/>
        <end position="200"/>
    </location>
</feature>
<keyword evidence="4 7" id="KW-0812">Transmembrane</keyword>
<dbReference type="PANTHER" id="PTHR32309:SF13">
    <property type="entry name" value="FERRIC ENTEROBACTIN TRANSPORT PROTEIN FEPE"/>
    <property type="match status" value="1"/>
</dbReference>
<dbReference type="RefSeq" id="WP_003023110.1">
    <property type="nucleotide sequence ID" value="NZ_CP022413.2"/>
</dbReference>
<name>C9LAS2_BLAHA</name>
<gene>
    <name evidence="9" type="ORF">BLAHAN_06525</name>
</gene>
<dbReference type="EMBL" id="ABYU02000036">
    <property type="protein sequence ID" value="EEX20796.1"/>
    <property type="molecule type" value="Genomic_DNA"/>
</dbReference>
<sequence>MMENTREDELEIDLKQIFYVLKEKILVILAVGLLFGCLSCVATKLLITPTYTSTSSMLLLTDQGLETVSDVQMGTQLTKDYSVLITSRPVLDETVKNLDLELPYEELKEKISVENPEGTRILNITVEDSEPKMAQKIVNEVASISSQFIGDKMEVKAPKIIDEGQLPTHKASPNMKKNALLGLLLGLFLSAGMIAVVAIMDDTIKTEEDIEKYLGLSTLTSVPDRKDYINEKKHGKKKKGKKGRK</sequence>
<organism evidence="9 10">
    <name type="scientific">Blautia hansenii DSM 20583</name>
    <dbReference type="NCBI Taxonomy" id="537007"/>
    <lineage>
        <taxon>Bacteria</taxon>
        <taxon>Bacillati</taxon>
        <taxon>Bacillota</taxon>
        <taxon>Clostridia</taxon>
        <taxon>Lachnospirales</taxon>
        <taxon>Lachnospiraceae</taxon>
        <taxon>Blautia</taxon>
    </lineage>
</organism>
<comment type="similarity">
    <text evidence="2">Belongs to the CpsC/CapA family.</text>
</comment>
<evidence type="ECO:0000256" key="2">
    <source>
        <dbReference type="ARBA" id="ARBA00006683"/>
    </source>
</evidence>
<feature type="transmembrane region" description="Helical" evidence="7">
    <location>
        <begin position="25"/>
        <end position="47"/>
    </location>
</feature>